<dbReference type="InterPro" id="IPR012000">
    <property type="entry name" value="Thiamin_PyroP_enz_cen_dom"/>
</dbReference>
<dbReference type="InterPro" id="IPR045229">
    <property type="entry name" value="TPP_enz"/>
</dbReference>
<sequence>MRAADLMVECLAAQGADRIFCVPGESYLALLDALRDDARIDTVVCRHEGGAGLMAVADAKLTGRPGVAAVSRGPGATNASIAIHLAQQDATPLVALIGQVARDERGRGAFQEVDYAAMFGTIAKAVWEVADADHLPEVLARAWQTAQAGTPGPVVISLPEDMLGDETSVPVVPPLPLPSARPAADEVARAAALLARAERPLLIAGGALAHGTSRAALARAAAAHQIPVALTFKRQEIFDNASPLFAGHLGFKIPRAHVEALARADLVLAVGTRLGDTPTQGYTFPRAPVPDQPLIHVYPDPGVVGRLHRAEIALACDPTAFLEALAASPATPSEARSAWAAETGAKGAATKGYAPRSNPDGVDFGAVVAELARNAPPDTVITTDAGNFSSWVHRVWPWDGGSLAIGAAGGAMGLGIPGAVAACLRLPDRRVIAFSGDGGAMMTGNELATARAAGARPIIVIANNGSYGTIRQHQERAYPHRTAATDLANPDFAAWGAAFGALGLTISRDDEAPAAVARALAHDGPVVIDARTSLEAISANATLTALRTG</sequence>
<dbReference type="FunFam" id="3.40.50.970:FF:000007">
    <property type="entry name" value="Acetolactate synthase"/>
    <property type="match status" value="1"/>
</dbReference>
<dbReference type="NCBIfam" id="NF006052">
    <property type="entry name" value="PRK08199.1"/>
    <property type="match status" value="1"/>
</dbReference>
<dbReference type="InterPro" id="IPR011766">
    <property type="entry name" value="TPP_enzyme_TPP-bd"/>
</dbReference>
<evidence type="ECO:0000313" key="9">
    <source>
        <dbReference type="Proteomes" id="UP000655420"/>
    </source>
</evidence>
<dbReference type="Gene3D" id="3.40.50.970">
    <property type="match status" value="2"/>
</dbReference>
<evidence type="ECO:0000313" key="8">
    <source>
        <dbReference type="EMBL" id="MBK0400252.1"/>
    </source>
</evidence>
<proteinExistence type="inferred from homology"/>
<dbReference type="InterPro" id="IPR000399">
    <property type="entry name" value="TPP-bd_CS"/>
</dbReference>
<comment type="caution">
    <text evidence="8">The sequence shown here is derived from an EMBL/GenBank/DDBJ whole genome shotgun (WGS) entry which is preliminary data.</text>
</comment>
<evidence type="ECO:0000256" key="2">
    <source>
        <dbReference type="ARBA" id="ARBA00022679"/>
    </source>
</evidence>
<dbReference type="SUPFAM" id="SSF52518">
    <property type="entry name" value="Thiamin diphosphate-binding fold (THDP-binding)"/>
    <property type="match status" value="2"/>
</dbReference>
<evidence type="ECO:0000256" key="4">
    <source>
        <dbReference type="RuleBase" id="RU362132"/>
    </source>
</evidence>
<dbReference type="GO" id="GO:0000287">
    <property type="term" value="F:magnesium ion binding"/>
    <property type="evidence" value="ECO:0007669"/>
    <property type="project" value="InterPro"/>
</dbReference>
<feature type="domain" description="Thiamine pyrophosphate enzyme TPP-binding" evidence="6">
    <location>
        <begin position="384"/>
        <end position="529"/>
    </location>
</feature>
<name>A0A8J7M9R8_9RHOB</name>
<dbReference type="EMBL" id="JAEHHL010000008">
    <property type="protein sequence ID" value="MBK0400252.1"/>
    <property type="molecule type" value="Genomic_DNA"/>
</dbReference>
<feature type="domain" description="Thiamine pyrophosphate enzyme N-terminal TPP-binding" evidence="7">
    <location>
        <begin position="1"/>
        <end position="118"/>
    </location>
</feature>
<keyword evidence="2" id="KW-0808">Transferase</keyword>
<dbReference type="Pfam" id="PF00205">
    <property type="entry name" value="TPP_enzyme_M"/>
    <property type="match status" value="1"/>
</dbReference>
<reference evidence="8" key="1">
    <citation type="submission" date="2020-12" db="EMBL/GenBank/DDBJ databases">
        <title>Bacterial taxonomy.</title>
        <authorList>
            <person name="Pan X."/>
        </authorList>
    </citation>
    <scope>NUCLEOTIDE SEQUENCE</scope>
    <source>
        <strain evidence="8">M0105</strain>
    </source>
</reference>
<gene>
    <name evidence="8" type="ORF">H0I76_13720</name>
</gene>
<dbReference type="PANTHER" id="PTHR18968">
    <property type="entry name" value="THIAMINE PYROPHOSPHATE ENZYMES"/>
    <property type="match status" value="1"/>
</dbReference>
<dbReference type="GO" id="GO:0050660">
    <property type="term" value="F:flavin adenine dinucleotide binding"/>
    <property type="evidence" value="ECO:0007669"/>
    <property type="project" value="TreeGrafter"/>
</dbReference>
<dbReference type="GO" id="GO:0030976">
    <property type="term" value="F:thiamine pyrophosphate binding"/>
    <property type="evidence" value="ECO:0007669"/>
    <property type="project" value="InterPro"/>
</dbReference>
<dbReference type="InterPro" id="IPR012001">
    <property type="entry name" value="Thiamin_PyroP_enz_TPP-bd_dom"/>
</dbReference>
<dbReference type="PROSITE" id="PS00187">
    <property type="entry name" value="TPP_ENZYMES"/>
    <property type="match status" value="1"/>
</dbReference>
<dbReference type="AlphaFoldDB" id="A0A8J7M9R8"/>
<dbReference type="RefSeq" id="WP_200610807.1">
    <property type="nucleotide sequence ID" value="NZ_JAEHHL010000008.1"/>
</dbReference>
<keyword evidence="3 4" id="KW-0786">Thiamine pyrophosphate</keyword>
<dbReference type="CDD" id="cd07035">
    <property type="entry name" value="TPP_PYR_POX_like"/>
    <property type="match status" value="1"/>
</dbReference>
<protein>
    <submittedName>
        <fullName evidence="8">Acetolactate synthase</fullName>
    </submittedName>
</protein>
<dbReference type="Proteomes" id="UP000655420">
    <property type="component" value="Unassembled WGS sequence"/>
</dbReference>
<comment type="similarity">
    <text evidence="1 4">Belongs to the TPP enzyme family.</text>
</comment>
<organism evidence="8 9">
    <name type="scientific">Thermohalobaculum xanthum</name>
    <dbReference type="NCBI Taxonomy" id="2753746"/>
    <lineage>
        <taxon>Bacteria</taxon>
        <taxon>Pseudomonadati</taxon>
        <taxon>Pseudomonadota</taxon>
        <taxon>Alphaproteobacteria</taxon>
        <taxon>Rhodobacterales</taxon>
        <taxon>Paracoccaceae</taxon>
        <taxon>Thermohalobaculum</taxon>
    </lineage>
</organism>
<keyword evidence="9" id="KW-1185">Reference proteome</keyword>
<evidence type="ECO:0000256" key="1">
    <source>
        <dbReference type="ARBA" id="ARBA00007812"/>
    </source>
</evidence>
<dbReference type="CDD" id="cd00568">
    <property type="entry name" value="TPP_enzymes"/>
    <property type="match status" value="1"/>
</dbReference>
<dbReference type="PANTHER" id="PTHR18968:SF120">
    <property type="entry name" value="ACETOLACTATE SYNTHASE LARGE SUBUNIT"/>
    <property type="match status" value="1"/>
</dbReference>
<dbReference type="Pfam" id="PF02776">
    <property type="entry name" value="TPP_enzyme_N"/>
    <property type="match status" value="1"/>
</dbReference>
<evidence type="ECO:0000259" key="6">
    <source>
        <dbReference type="Pfam" id="PF02775"/>
    </source>
</evidence>
<evidence type="ECO:0000259" key="5">
    <source>
        <dbReference type="Pfam" id="PF00205"/>
    </source>
</evidence>
<evidence type="ECO:0000256" key="3">
    <source>
        <dbReference type="ARBA" id="ARBA00023052"/>
    </source>
</evidence>
<feature type="domain" description="Thiamine pyrophosphate enzyme central" evidence="5">
    <location>
        <begin position="187"/>
        <end position="325"/>
    </location>
</feature>
<dbReference type="InterPro" id="IPR029061">
    <property type="entry name" value="THDP-binding"/>
</dbReference>
<accession>A0A8J7M9R8</accession>
<evidence type="ECO:0000259" key="7">
    <source>
        <dbReference type="Pfam" id="PF02776"/>
    </source>
</evidence>
<dbReference type="SUPFAM" id="SSF52467">
    <property type="entry name" value="DHS-like NAD/FAD-binding domain"/>
    <property type="match status" value="1"/>
</dbReference>
<dbReference type="GO" id="GO:0005948">
    <property type="term" value="C:acetolactate synthase complex"/>
    <property type="evidence" value="ECO:0007669"/>
    <property type="project" value="TreeGrafter"/>
</dbReference>
<dbReference type="GO" id="GO:0009097">
    <property type="term" value="P:isoleucine biosynthetic process"/>
    <property type="evidence" value="ECO:0007669"/>
    <property type="project" value="TreeGrafter"/>
</dbReference>
<dbReference type="GO" id="GO:0009099">
    <property type="term" value="P:L-valine biosynthetic process"/>
    <property type="evidence" value="ECO:0007669"/>
    <property type="project" value="TreeGrafter"/>
</dbReference>
<dbReference type="InterPro" id="IPR029035">
    <property type="entry name" value="DHS-like_NAD/FAD-binding_dom"/>
</dbReference>
<dbReference type="Pfam" id="PF02775">
    <property type="entry name" value="TPP_enzyme_C"/>
    <property type="match status" value="1"/>
</dbReference>
<dbReference type="Gene3D" id="3.40.50.1220">
    <property type="entry name" value="TPP-binding domain"/>
    <property type="match status" value="1"/>
</dbReference>
<dbReference type="GO" id="GO:0003984">
    <property type="term" value="F:acetolactate synthase activity"/>
    <property type="evidence" value="ECO:0007669"/>
    <property type="project" value="TreeGrafter"/>
</dbReference>